<dbReference type="Proteomes" id="UP000033662">
    <property type="component" value="Unassembled WGS sequence"/>
</dbReference>
<dbReference type="PATRIC" id="fig|132476.4.peg.5748"/>
<protein>
    <submittedName>
        <fullName evidence="1">Uncharacterized protein</fullName>
    </submittedName>
</protein>
<dbReference type="EMBL" id="JZXC01000006">
    <property type="protein sequence ID" value="KKA08311.1"/>
    <property type="molecule type" value="Genomic_DNA"/>
</dbReference>
<accession>A0A0F4XR63</accession>
<sequence>MSGPGTLPAVGTMDQAAGLRRWAEQNKAPLTAIVHEAELAIPDRTLIVFGTARTTSQVHQTLERWHQQGYQWIGHPNRWRVLPVENSRLDLRILTHQQPRWGLWIDSGLDAFGQAFQRLRQLSEQGGPDHVLALHPGFPRQGLLCNLQEAAQRYLGVRLLLIQEVNA</sequence>
<evidence type="ECO:0000313" key="1">
    <source>
        <dbReference type="EMBL" id="KKA08311.1"/>
    </source>
</evidence>
<reference evidence="1 2" key="1">
    <citation type="submission" date="2015-03" db="EMBL/GenBank/DDBJ databases">
        <title>Pseudomonas fluorescens 1855-344 Genome sequencing and assembly.</title>
        <authorList>
            <person name="Eng W.W.H."/>
            <person name="Gan H.M."/>
            <person name="Savka M.A."/>
        </authorList>
    </citation>
    <scope>NUCLEOTIDE SEQUENCE [LARGE SCALE GENOMIC DNA]</scope>
    <source>
        <strain evidence="1 2">1855-344</strain>
    </source>
</reference>
<name>A0A0F4XR63_9PSED</name>
<dbReference type="AlphaFoldDB" id="A0A0F4XR63"/>
<comment type="caution">
    <text evidence="1">The sequence shown here is derived from an EMBL/GenBank/DDBJ whole genome shotgun (WGS) entry which is preliminary data.</text>
</comment>
<gene>
    <name evidence="1" type="ORF">VP02_08605</name>
</gene>
<organism evidence="1 2">
    <name type="scientific">Pseudomonas kilonensis</name>
    <dbReference type="NCBI Taxonomy" id="132476"/>
    <lineage>
        <taxon>Bacteria</taxon>
        <taxon>Pseudomonadati</taxon>
        <taxon>Pseudomonadota</taxon>
        <taxon>Gammaproteobacteria</taxon>
        <taxon>Pseudomonadales</taxon>
        <taxon>Pseudomonadaceae</taxon>
        <taxon>Pseudomonas</taxon>
    </lineage>
</organism>
<proteinExistence type="predicted"/>
<evidence type="ECO:0000313" key="2">
    <source>
        <dbReference type="Proteomes" id="UP000033662"/>
    </source>
</evidence>